<evidence type="ECO:0000256" key="1">
    <source>
        <dbReference type="SAM" id="MobiDB-lite"/>
    </source>
</evidence>
<feature type="compositionally biased region" description="Basic and acidic residues" evidence="1">
    <location>
        <begin position="43"/>
        <end position="53"/>
    </location>
</feature>
<protein>
    <submittedName>
        <fullName evidence="2">Uncharacterized protein</fullName>
    </submittedName>
</protein>
<gene>
    <name evidence="2" type="ORF">M8523_17615</name>
</gene>
<evidence type="ECO:0000313" key="2">
    <source>
        <dbReference type="EMBL" id="MCW6509838.1"/>
    </source>
</evidence>
<organism evidence="2 3">
    <name type="scientific">Lichenifustis flavocetrariae</name>
    <dbReference type="NCBI Taxonomy" id="2949735"/>
    <lineage>
        <taxon>Bacteria</taxon>
        <taxon>Pseudomonadati</taxon>
        <taxon>Pseudomonadota</taxon>
        <taxon>Alphaproteobacteria</taxon>
        <taxon>Hyphomicrobiales</taxon>
        <taxon>Lichenihabitantaceae</taxon>
        <taxon>Lichenifustis</taxon>
    </lineage>
</organism>
<evidence type="ECO:0000313" key="3">
    <source>
        <dbReference type="Proteomes" id="UP001165667"/>
    </source>
</evidence>
<dbReference type="AlphaFoldDB" id="A0AA41YZ93"/>
<keyword evidence="3" id="KW-1185">Reference proteome</keyword>
<reference evidence="2" key="1">
    <citation type="submission" date="2022-05" db="EMBL/GenBank/DDBJ databases">
        <authorList>
            <person name="Pankratov T."/>
        </authorList>
    </citation>
    <scope>NUCLEOTIDE SEQUENCE</scope>
    <source>
        <strain evidence="2">BP6-180914</strain>
    </source>
</reference>
<proteinExistence type="predicted"/>
<accession>A0AA41YZ93</accession>
<sequence>MSRNTAMTEAAQMAEENMDVFRRGLLRRIAKKRATENQVAEPSTKERDQEKQHAVQQADV</sequence>
<name>A0AA41YZ93_9HYPH</name>
<dbReference type="RefSeq" id="WP_282586206.1">
    <property type="nucleotide sequence ID" value="NZ_JAMOIM010000011.1"/>
</dbReference>
<comment type="caution">
    <text evidence="2">The sequence shown here is derived from an EMBL/GenBank/DDBJ whole genome shotgun (WGS) entry which is preliminary data.</text>
</comment>
<feature type="region of interest" description="Disordered" evidence="1">
    <location>
        <begin position="32"/>
        <end position="60"/>
    </location>
</feature>
<dbReference type="Proteomes" id="UP001165667">
    <property type="component" value="Unassembled WGS sequence"/>
</dbReference>
<dbReference type="EMBL" id="JAMOIM010000011">
    <property type="protein sequence ID" value="MCW6509838.1"/>
    <property type="molecule type" value="Genomic_DNA"/>
</dbReference>